<evidence type="ECO:0008006" key="4">
    <source>
        <dbReference type="Google" id="ProtNLM"/>
    </source>
</evidence>
<evidence type="ECO:0000256" key="1">
    <source>
        <dbReference type="SAM" id="MobiDB-lite"/>
    </source>
</evidence>
<evidence type="ECO:0000313" key="3">
    <source>
        <dbReference type="EMBL" id="ACG39180.1"/>
    </source>
</evidence>
<evidence type="ECO:0000256" key="2">
    <source>
        <dbReference type="SAM" id="SignalP"/>
    </source>
</evidence>
<feature type="chain" id="PRO_5002847707" description="Epidermal patterning factor-like protein" evidence="2">
    <location>
        <begin position="30"/>
        <end position="154"/>
    </location>
</feature>
<sequence>MELQLYHSTTTLLLPLLLLLLLLLPSSSSSSSHGLRSADGSRAPHYRLKDPRPPKIGDGEGAATADSLIGSRPPRCDGKCAPCGRCESSSSGEKRRTRGQASRLAKASSSSSASVASSSASWASGSTVMDWGSPEEAELQSGDGFSLLVYAWKN</sequence>
<feature type="compositionally biased region" description="Basic and acidic residues" evidence="1">
    <location>
        <begin position="47"/>
        <end position="58"/>
    </location>
</feature>
<dbReference type="ExpressionAtlas" id="B6TPZ7">
    <property type="expression patterns" value="baseline and differential"/>
</dbReference>
<feature type="region of interest" description="Disordered" evidence="1">
    <location>
        <begin position="27"/>
        <end position="139"/>
    </location>
</feature>
<name>B6TPZ7_MAIZE</name>
<feature type="compositionally biased region" description="Low complexity" evidence="1">
    <location>
        <begin position="101"/>
        <end position="126"/>
    </location>
</feature>
<protein>
    <recommendedName>
        <fullName evidence="4">Epidermal patterning factor-like protein</fullName>
    </recommendedName>
</protein>
<accession>B6TPZ7</accession>
<dbReference type="AlphaFoldDB" id="B6TPZ7"/>
<organism evidence="3">
    <name type="scientific">Zea mays</name>
    <name type="common">Maize</name>
    <dbReference type="NCBI Taxonomy" id="4577"/>
    <lineage>
        <taxon>Eukaryota</taxon>
        <taxon>Viridiplantae</taxon>
        <taxon>Streptophyta</taxon>
        <taxon>Embryophyta</taxon>
        <taxon>Tracheophyta</taxon>
        <taxon>Spermatophyta</taxon>
        <taxon>Magnoliopsida</taxon>
        <taxon>Liliopsida</taxon>
        <taxon>Poales</taxon>
        <taxon>Poaceae</taxon>
        <taxon>PACMAD clade</taxon>
        <taxon>Panicoideae</taxon>
        <taxon>Andropogonodae</taxon>
        <taxon>Andropogoneae</taxon>
        <taxon>Tripsacinae</taxon>
        <taxon>Zea</taxon>
    </lineage>
</organism>
<reference evidence="3" key="1">
    <citation type="journal article" date="2009" name="Plant Mol. Biol.">
        <title>Insights into corn genes derived from large-scale cDNA sequencing.</title>
        <authorList>
            <person name="Alexandrov N.N."/>
            <person name="Brover V.V."/>
            <person name="Freidin S."/>
            <person name="Troukhan M.E."/>
            <person name="Tatarinova T.V."/>
            <person name="Zhang H."/>
            <person name="Swaller T.J."/>
            <person name="Lu Y.P."/>
            <person name="Bouck J."/>
            <person name="Flavell R.B."/>
            <person name="Feldmann K.A."/>
        </authorList>
    </citation>
    <scope>NUCLEOTIDE SEQUENCE</scope>
</reference>
<keyword evidence="2" id="KW-0732">Signal</keyword>
<feature type="signal peptide" evidence="2">
    <location>
        <begin position="1"/>
        <end position="29"/>
    </location>
</feature>
<dbReference type="EMBL" id="EU967062">
    <property type="protein sequence ID" value="ACG39180.1"/>
    <property type="molecule type" value="mRNA"/>
</dbReference>
<proteinExistence type="evidence at transcript level"/>